<dbReference type="Pfam" id="PF00501">
    <property type="entry name" value="AMP-binding"/>
    <property type="match status" value="1"/>
</dbReference>
<dbReference type="InterPro" id="IPR045851">
    <property type="entry name" value="AMP-bd_C_sf"/>
</dbReference>
<accession>A0ABU2ZD17</accession>
<gene>
    <name evidence="2" type="ORF">RM704_43510</name>
</gene>
<evidence type="ECO:0000313" key="2">
    <source>
        <dbReference type="EMBL" id="MDT0574246.1"/>
    </source>
</evidence>
<dbReference type="RefSeq" id="WP_033532668.1">
    <property type="nucleotide sequence ID" value="NZ_JAVRFJ010000071.1"/>
</dbReference>
<name>A0ABU2ZD17_9ACTN</name>
<sequence>MTHVMSDNAELDLRHGGLVHHFLEDSGKAYPNSQAVEDAFGSWNYEELLAHSQAFSAWLDDKGIARGERIVVQLPNVRQTVAVFFGACRRGVVFVPLNPGMKPFHLSSVIADADPRLVIAENETAAARLHDLTDLPVFALDTLWPDVERLSAAKGGTGTVEVSPEDLAVLIYTSGSTAAPKAVACPHQQIAFAASSINAVLGYRHDDVVFCRMSVSWDFGLYKVLISTLTGAKLVLAGSEPDIALLKSMRETGATMMPIVPSLASMLTTLARRDPEGAPTVRMFTNSAAALPQATIDKLREAFPGAQVVRMYGQTECKRISIMPPHLEHERPDSVGLPLPGTTVEILDEDGRTLPPGEPGEITVTGPHVMAGYWRAPELTARAYRRDPRTGAMRLHTGDYGHLDEDGFLYFAGRRDDMFKRKGTRMSTVEIEAAALDIPGVTAAVALPPTDTRDLALVVASDLAPHDVLRRLAERLEPAKVPALCRIVNDFPLTLNGKSERKQLARLIDGGDR</sequence>
<protein>
    <submittedName>
        <fullName evidence="2">AMP-binding protein</fullName>
    </submittedName>
</protein>
<dbReference type="PANTHER" id="PTHR45527:SF1">
    <property type="entry name" value="FATTY ACID SYNTHASE"/>
    <property type="match status" value="1"/>
</dbReference>
<dbReference type="InterPro" id="IPR042099">
    <property type="entry name" value="ANL_N_sf"/>
</dbReference>
<dbReference type="Proteomes" id="UP001180737">
    <property type="component" value="Unassembled WGS sequence"/>
</dbReference>
<dbReference type="CDD" id="cd05922">
    <property type="entry name" value="FACL_like_6"/>
    <property type="match status" value="1"/>
</dbReference>
<proteinExistence type="predicted"/>
<dbReference type="EMBL" id="JAVRFJ010000071">
    <property type="protein sequence ID" value="MDT0574246.1"/>
    <property type="molecule type" value="Genomic_DNA"/>
</dbReference>
<dbReference type="SUPFAM" id="SSF56801">
    <property type="entry name" value="Acetyl-CoA synthetase-like"/>
    <property type="match status" value="1"/>
</dbReference>
<organism evidence="2 3">
    <name type="scientific">Streptomyces gottesmaniae</name>
    <dbReference type="NCBI Taxonomy" id="3075518"/>
    <lineage>
        <taxon>Bacteria</taxon>
        <taxon>Bacillati</taxon>
        <taxon>Actinomycetota</taxon>
        <taxon>Actinomycetes</taxon>
        <taxon>Kitasatosporales</taxon>
        <taxon>Streptomycetaceae</taxon>
        <taxon>Streptomyces</taxon>
    </lineage>
</organism>
<comment type="caution">
    <text evidence="2">The sequence shown here is derived from an EMBL/GenBank/DDBJ whole genome shotgun (WGS) entry which is preliminary data.</text>
</comment>
<evidence type="ECO:0000259" key="1">
    <source>
        <dbReference type="Pfam" id="PF00501"/>
    </source>
</evidence>
<evidence type="ECO:0000313" key="3">
    <source>
        <dbReference type="Proteomes" id="UP001180737"/>
    </source>
</evidence>
<reference evidence="2" key="1">
    <citation type="submission" date="2024-05" db="EMBL/GenBank/DDBJ databases">
        <title>30 novel species of actinomycetes from the DSMZ collection.</title>
        <authorList>
            <person name="Nouioui I."/>
        </authorList>
    </citation>
    <scope>NUCLEOTIDE SEQUENCE</scope>
    <source>
        <strain evidence="2">DSM 3412</strain>
    </source>
</reference>
<keyword evidence="3" id="KW-1185">Reference proteome</keyword>
<dbReference type="InterPro" id="IPR000873">
    <property type="entry name" value="AMP-dep_synth/lig_dom"/>
</dbReference>
<feature type="domain" description="AMP-dependent synthetase/ligase" evidence="1">
    <location>
        <begin position="24"/>
        <end position="374"/>
    </location>
</feature>
<dbReference type="PANTHER" id="PTHR45527">
    <property type="entry name" value="NONRIBOSOMAL PEPTIDE SYNTHETASE"/>
    <property type="match status" value="1"/>
</dbReference>
<dbReference type="Gene3D" id="3.30.300.30">
    <property type="match status" value="1"/>
</dbReference>
<dbReference type="Gene3D" id="3.40.50.12780">
    <property type="entry name" value="N-terminal domain of ligase-like"/>
    <property type="match status" value="1"/>
</dbReference>